<protein>
    <recommendedName>
        <fullName evidence="3">Retrotransposon gag domain-containing protein</fullName>
    </recommendedName>
</protein>
<dbReference type="HOGENOM" id="CLU_2295119_0_0_1"/>
<dbReference type="Proteomes" id="UP000014500">
    <property type="component" value="Unassembled WGS sequence"/>
</dbReference>
<dbReference type="EMBL" id="AFFK01012930">
    <property type="status" value="NOT_ANNOTATED_CDS"/>
    <property type="molecule type" value="Genomic_DNA"/>
</dbReference>
<dbReference type="PANTHER" id="PTHR33198:SF19">
    <property type="entry name" value="CCHC-TYPE DOMAIN-CONTAINING PROTEIN"/>
    <property type="match status" value="1"/>
</dbReference>
<reference evidence="2" key="1">
    <citation type="submission" date="2011-05" db="EMBL/GenBank/DDBJ databases">
        <authorList>
            <person name="Richards S.R."/>
            <person name="Qu J."/>
            <person name="Jiang H."/>
            <person name="Jhangiani S.N."/>
            <person name="Agravi P."/>
            <person name="Goodspeed R."/>
            <person name="Gross S."/>
            <person name="Mandapat C."/>
            <person name="Jackson L."/>
            <person name="Mathew T."/>
            <person name="Pu L."/>
            <person name="Thornton R."/>
            <person name="Saada N."/>
            <person name="Wilczek-Boney K.B."/>
            <person name="Lee S."/>
            <person name="Kovar C."/>
            <person name="Wu Y."/>
            <person name="Scherer S.E."/>
            <person name="Worley K.C."/>
            <person name="Muzny D.M."/>
            <person name="Gibbs R."/>
        </authorList>
    </citation>
    <scope>NUCLEOTIDE SEQUENCE</scope>
    <source>
        <strain evidence="2">Brora</strain>
    </source>
</reference>
<evidence type="ECO:0008006" key="3">
    <source>
        <dbReference type="Google" id="ProtNLM"/>
    </source>
</evidence>
<name>T1IGX3_STRMM</name>
<dbReference type="STRING" id="126957.T1IGX3"/>
<accession>T1IGX3</accession>
<evidence type="ECO:0000313" key="1">
    <source>
        <dbReference type="EnsemblMetazoa" id="SMAR000076-PA"/>
    </source>
</evidence>
<reference evidence="1" key="2">
    <citation type="submission" date="2015-02" db="UniProtKB">
        <authorList>
            <consortium name="EnsemblMetazoa"/>
        </authorList>
    </citation>
    <scope>IDENTIFICATION</scope>
</reference>
<dbReference type="AlphaFoldDB" id="T1IGX3"/>
<dbReference type="EnsemblMetazoa" id="SMAR000076-RA">
    <property type="protein sequence ID" value="SMAR000076-PA"/>
    <property type="gene ID" value="SMAR000076"/>
</dbReference>
<proteinExistence type="predicted"/>
<sequence>MPILTNLMSKHQKPERLQVAERCRFDRRVQGPSESVAEFVFALQALAEHCGYCDGLSERLRDRLVAGIRSIPTQRALMIQKNLTYDTAFQTAISTELALKV</sequence>
<dbReference type="PANTHER" id="PTHR33198">
    <property type="entry name" value="ANK_REP_REGION DOMAIN-CONTAINING PROTEIN-RELATED"/>
    <property type="match status" value="1"/>
</dbReference>
<keyword evidence="2" id="KW-1185">Reference proteome</keyword>
<evidence type="ECO:0000313" key="2">
    <source>
        <dbReference type="Proteomes" id="UP000014500"/>
    </source>
</evidence>
<dbReference type="PhylomeDB" id="T1IGX3"/>
<organism evidence="1 2">
    <name type="scientific">Strigamia maritima</name>
    <name type="common">European centipede</name>
    <name type="synonym">Geophilus maritimus</name>
    <dbReference type="NCBI Taxonomy" id="126957"/>
    <lineage>
        <taxon>Eukaryota</taxon>
        <taxon>Metazoa</taxon>
        <taxon>Ecdysozoa</taxon>
        <taxon>Arthropoda</taxon>
        <taxon>Myriapoda</taxon>
        <taxon>Chilopoda</taxon>
        <taxon>Pleurostigmophora</taxon>
        <taxon>Geophilomorpha</taxon>
        <taxon>Linotaeniidae</taxon>
        <taxon>Strigamia</taxon>
    </lineage>
</organism>
<dbReference type="OMA" id="KHQKPER"/>